<keyword evidence="2 3" id="KW-0975">Bacterial flagellum</keyword>
<feature type="domain" description="Flagellin N-terminal" evidence="4">
    <location>
        <begin position="12"/>
        <end position="105"/>
    </location>
</feature>
<dbReference type="Proteomes" id="UP001596060">
    <property type="component" value="Unassembled WGS sequence"/>
</dbReference>
<dbReference type="SUPFAM" id="SSF64518">
    <property type="entry name" value="Phase 1 flagellin"/>
    <property type="match status" value="1"/>
</dbReference>
<dbReference type="InterPro" id="IPR046358">
    <property type="entry name" value="Flagellin_C"/>
</dbReference>
<evidence type="ECO:0000313" key="7">
    <source>
        <dbReference type="Proteomes" id="UP001596060"/>
    </source>
</evidence>
<reference evidence="7" key="1">
    <citation type="journal article" date="2019" name="Int. J. Syst. Evol. Microbiol.">
        <title>The Global Catalogue of Microorganisms (GCM) 10K type strain sequencing project: providing services to taxonomists for standard genome sequencing and annotation.</title>
        <authorList>
            <consortium name="The Broad Institute Genomics Platform"/>
            <consortium name="The Broad Institute Genome Sequencing Center for Infectious Disease"/>
            <person name="Wu L."/>
            <person name="Ma J."/>
        </authorList>
    </citation>
    <scope>NUCLEOTIDE SEQUENCE [LARGE SCALE GENOMIC DNA]</scope>
    <source>
        <strain evidence="7">CCUG 43117</strain>
    </source>
</reference>
<evidence type="ECO:0000313" key="6">
    <source>
        <dbReference type="EMBL" id="MFC5504929.1"/>
    </source>
</evidence>
<proteinExistence type="inferred from homology"/>
<keyword evidence="6" id="KW-0282">Flagellum</keyword>
<comment type="caution">
    <text evidence="6">The sequence shown here is derived from an EMBL/GenBank/DDBJ whole genome shotgun (WGS) entry which is preliminary data.</text>
</comment>
<dbReference type="Pfam" id="PF00669">
    <property type="entry name" value="Flagellin_N"/>
    <property type="match status" value="1"/>
</dbReference>
<gene>
    <name evidence="6" type="ORF">ACFPN9_06615</name>
</gene>
<name>A0ABW0NX33_9HYPH</name>
<dbReference type="EMBL" id="JBHSLU010000010">
    <property type="protein sequence ID" value="MFC5504929.1"/>
    <property type="molecule type" value="Genomic_DNA"/>
</dbReference>
<dbReference type="InterPro" id="IPR001029">
    <property type="entry name" value="Flagellin_N"/>
</dbReference>
<accession>A0ABW0NX33</accession>
<evidence type="ECO:0000256" key="3">
    <source>
        <dbReference type="RuleBase" id="RU362073"/>
    </source>
</evidence>
<dbReference type="RefSeq" id="WP_066718745.1">
    <property type="nucleotide sequence ID" value="NZ_JBHSLU010000010.1"/>
</dbReference>
<comment type="similarity">
    <text evidence="1 3">Belongs to the bacterial flagellin family.</text>
</comment>
<keyword evidence="7" id="KW-1185">Reference proteome</keyword>
<comment type="subcellular location">
    <subcellularLocation>
        <location evidence="3">Secreted</location>
    </subcellularLocation>
    <subcellularLocation>
        <location evidence="3">Bacterial flagellum</location>
    </subcellularLocation>
</comment>
<evidence type="ECO:0000256" key="1">
    <source>
        <dbReference type="ARBA" id="ARBA00005709"/>
    </source>
</evidence>
<organism evidence="6 7">
    <name type="scientific">Bosea massiliensis</name>
    <dbReference type="NCBI Taxonomy" id="151419"/>
    <lineage>
        <taxon>Bacteria</taxon>
        <taxon>Pseudomonadati</taxon>
        <taxon>Pseudomonadota</taxon>
        <taxon>Alphaproteobacteria</taxon>
        <taxon>Hyphomicrobiales</taxon>
        <taxon>Boseaceae</taxon>
        <taxon>Bosea</taxon>
    </lineage>
</organism>
<keyword evidence="6" id="KW-0966">Cell projection</keyword>
<protein>
    <recommendedName>
        <fullName evidence="3">Flagellin</fullName>
    </recommendedName>
</protein>
<sequence length="448" mass="45901">MANTILSSGVRNNLLTLQKTTSEQAVLQNRLATGRKVNSAIDNPVNYFTAQSLNDRGSQLTGLLDGISNGIQTIQAASKGIDGITKLVQSLQSTVKQAQADAAQNRPTVVGTGTALSSTAETQATNKSLKDIALDKRVGSAGDTTVTTATAGSAGDLGIDVTATPALNIQITTGPVGAPTSTTNIGVTLTANTTVRDVVNAINASGVATAFVDEKGLLNVKGMGSETLGVGIGAGATPAAAVTASSTGAQSAAFGLNATDRTTGIASSGVTSAVRSNLIQQFNDLRTQIDQLAKDSSYNGINLLAGDRLSIAFNEKGGTNQTKLDIQGTNLTSDNLGIPQAVNTQLAGFFNFQNDLDLEKATGSLSTALTSLRSLASTFGSNLSVAQTRQDFTKEMVNTLTTGADNLVLADSNEEGAKLLALNTRQQLSQTALSLASQADQSVLRLFS</sequence>
<evidence type="ECO:0000256" key="2">
    <source>
        <dbReference type="ARBA" id="ARBA00023143"/>
    </source>
</evidence>
<feature type="domain" description="Flagellin C-terminal" evidence="5">
    <location>
        <begin position="365"/>
        <end position="447"/>
    </location>
</feature>
<evidence type="ECO:0000259" key="5">
    <source>
        <dbReference type="Pfam" id="PF00700"/>
    </source>
</evidence>
<dbReference type="Pfam" id="PF00700">
    <property type="entry name" value="Flagellin_C"/>
    <property type="match status" value="1"/>
</dbReference>
<evidence type="ECO:0000259" key="4">
    <source>
        <dbReference type="Pfam" id="PF00669"/>
    </source>
</evidence>
<comment type="function">
    <text evidence="3">Flagellin is the subunit protein which polymerizes to form the filaments of bacterial flagella.</text>
</comment>
<keyword evidence="6" id="KW-0969">Cilium</keyword>
<keyword evidence="3" id="KW-0964">Secreted</keyword>
<dbReference type="Gene3D" id="1.20.1330.10">
    <property type="entry name" value="f41 fragment of flagellin, N-terminal domain"/>
    <property type="match status" value="1"/>
</dbReference>